<keyword evidence="1" id="KW-1133">Transmembrane helix</keyword>
<sequence>MGTLLIRGFPRGPSFDMSKPSKPEKPMTRGECQIGTFFIAGFIIFASIISACNDYSYISKYHEKQMTISESKISVNEFSQRYILHVTYNYNHNNDTIECIPIEISGDVNYNKLKETSKLYPLNSIHKLYIHESNYLKCLLEINQIFSFEKNCCLCAFGVFLLVCTIISIFKDCVKNNSD</sequence>
<feature type="transmembrane region" description="Helical" evidence="1">
    <location>
        <begin position="152"/>
        <end position="170"/>
    </location>
</feature>
<protein>
    <submittedName>
        <fullName evidence="2">Uncharacterized protein</fullName>
    </submittedName>
</protein>
<proteinExistence type="predicted"/>
<reference evidence="2" key="1">
    <citation type="submission" date="2018-10" db="EMBL/GenBank/DDBJ databases">
        <title>Hidden diversity of soil giant viruses.</title>
        <authorList>
            <person name="Schulz F."/>
            <person name="Alteio L."/>
            <person name="Goudeau D."/>
            <person name="Ryan E.M."/>
            <person name="Malmstrom R.R."/>
            <person name="Blanchard J."/>
            <person name="Woyke T."/>
        </authorList>
    </citation>
    <scope>NUCLEOTIDE SEQUENCE</scope>
    <source>
        <strain evidence="2">EDV1</strain>
    </source>
</reference>
<feature type="transmembrane region" description="Helical" evidence="1">
    <location>
        <begin position="34"/>
        <end position="56"/>
    </location>
</feature>
<dbReference type="EMBL" id="MK072067">
    <property type="protein sequence ID" value="AYV77837.1"/>
    <property type="molecule type" value="Genomic_DNA"/>
</dbReference>
<evidence type="ECO:0000256" key="1">
    <source>
        <dbReference type="SAM" id="Phobius"/>
    </source>
</evidence>
<keyword evidence="1" id="KW-0472">Membrane</keyword>
<accession>A0A3G4ZSG6</accession>
<keyword evidence="1" id="KW-0812">Transmembrane</keyword>
<organism evidence="2">
    <name type="scientific">Edafosvirus sp</name>
    <dbReference type="NCBI Taxonomy" id="2487765"/>
    <lineage>
        <taxon>Viruses</taxon>
        <taxon>Varidnaviria</taxon>
        <taxon>Bamfordvirae</taxon>
        <taxon>Nucleocytoviricota</taxon>
        <taxon>Megaviricetes</taxon>
        <taxon>Imitervirales</taxon>
        <taxon>Mimiviridae</taxon>
        <taxon>Klosneuvirinae</taxon>
    </lineage>
</organism>
<gene>
    <name evidence="2" type="ORF">Edafosvirus2_16</name>
</gene>
<evidence type="ECO:0000313" key="2">
    <source>
        <dbReference type="EMBL" id="AYV77837.1"/>
    </source>
</evidence>
<name>A0A3G4ZSG6_9VIRU</name>